<reference evidence="2" key="1">
    <citation type="submission" date="2021-01" db="EMBL/GenBank/DDBJ databases">
        <authorList>
            <consortium name="Genoscope - CEA"/>
            <person name="William W."/>
        </authorList>
    </citation>
    <scope>NUCLEOTIDE SEQUENCE</scope>
</reference>
<dbReference type="EMBL" id="HG994358">
    <property type="protein sequence ID" value="CAF2283100.1"/>
    <property type="molecule type" value="Genomic_DNA"/>
</dbReference>
<name>A0A817AVM2_BRANA</name>
<feature type="region of interest" description="Disordered" evidence="1">
    <location>
        <begin position="22"/>
        <end position="60"/>
    </location>
</feature>
<gene>
    <name evidence="2" type="ORF">DARMORV10_A04P21510.1</name>
</gene>
<evidence type="ECO:0000313" key="2">
    <source>
        <dbReference type="EMBL" id="CAF2283100.1"/>
    </source>
</evidence>
<dbReference type="AlphaFoldDB" id="A0A817AVM2"/>
<dbReference type="Proteomes" id="UP001295469">
    <property type="component" value="Chromosome A04"/>
</dbReference>
<accession>A0A817AVM2</accession>
<sequence length="60" mass="7094">MKREAKVKERNCKRMRVVAMKKQIIEKEEGSDEEAEKPQEKEEGNDEELQTKDEGDNEEL</sequence>
<organism evidence="2">
    <name type="scientific">Brassica napus</name>
    <name type="common">Rape</name>
    <dbReference type="NCBI Taxonomy" id="3708"/>
    <lineage>
        <taxon>Eukaryota</taxon>
        <taxon>Viridiplantae</taxon>
        <taxon>Streptophyta</taxon>
        <taxon>Embryophyta</taxon>
        <taxon>Tracheophyta</taxon>
        <taxon>Spermatophyta</taxon>
        <taxon>Magnoliopsida</taxon>
        <taxon>eudicotyledons</taxon>
        <taxon>Gunneridae</taxon>
        <taxon>Pentapetalae</taxon>
        <taxon>rosids</taxon>
        <taxon>malvids</taxon>
        <taxon>Brassicales</taxon>
        <taxon>Brassicaceae</taxon>
        <taxon>Brassiceae</taxon>
        <taxon>Brassica</taxon>
    </lineage>
</organism>
<protein>
    <submittedName>
        <fullName evidence="2">(rape) hypothetical protein</fullName>
    </submittedName>
</protein>
<proteinExistence type="predicted"/>
<evidence type="ECO:0000256" key="1">
    <source>
        <dbReference type="SAM" id="MobiDB-lite"/>
    </source>
</evidence>